<evidence type="ECO:0000313" key="3">
    <source>
        <dbReference type="EMBL" id="ACL53448.1"/>
    </source>
</evidence>
<name>B7ZZU9_MAIZE</name>
<feature type="transmembrane region" description="Helical" evidence="2">
    <location>
        <begin position="80"/>
        <end position="100"/>
    </location>
</feature>
<evidence type="ECO:0000256" key="2">
    <source>
        <dbReference type="SAM" id="Phobius"/>
    </source>
</evidence>
<protein>
    <submittedName>
        <fullName evidence="3">Uncharacterized protein</fullName>
    </submittedName>
</protein>
<keyword evidence="2" id="KW-1133">Transmembrane helix</keyword>
<proteinExistence type="evidence at transcript level"/>
<evidence type="ECO:0000256" key="1">
    <source>
        <dbReference type="SAM" id="MobiDB-lite"/>
    </source>
</evidence>
<keyword evidence="2" id="KW-0472">Membrane</keyword>
<feature type="region of interest" description="Disordered" evidence="1">
    <location>
        <begin position="128"/>
        <end position="172"/>
    </location>
</feature>
<feature type="compositionally biased region" description="Basic residues" evidence="1">
    <location>
        <begin position="134"/>
        <end position="149"/>
    </location>
</feature>
<keyword evidence="2" id="KW-0812">Transmembrane</keyword>
<reference evidence="3" key="2">
    <citation type="submission" date="2012-06" db="EMBL/GenBank/DDBJ databases">
        <authorList>
            <person name="Yu Y."/>
            <person name="Currie J."/>
            <person name="Lomeli R."/>
            <person name="Angelova A."/>
            <person name="Collura K."/>
            <person name="Wissotski M."/>
            <person name="Campos D."/>
            <person name="Kudrna D."/>
            <person name="Golser W."/>
            <person name="Ashely E."/>
            <person name="Descour A."/>
            <person name="Fernandes J."/>
            <person name="Soderlund C."/>
            <person name="Walbot V."/>
        </authorList>
    </citation>
    <scope>NUCLEOTIDE SEQUENCE</scope>
    <source>
        <strain evidence="3">B73</strain>
    </source>
</reference>
<accession>B7ZZU9</accession>
<dbReference type="EMBL" id="BT054841">
    <property type="protein sequence ID" value="ACL53448.1"/>
    <property type="molecule type" value="mRNA"/>
</dbReference>
<organism evidence="3">
    <name type="scientific">Zea mays</name>
    <name type="common">Maize</name>
    <dbReference type="NCBI Taxonomy" id="4577"/>
    <lineage>
        <taxon>Eukaryota</taxon>
        <taxon>Viridiplantae</taxon>
        <taxon>Streptophyta</taxon>
        <taxon>Embryophyta</taxon>
        <taxon>Tracheophyta</taxon>
        <taxon>Spermatophyta</taxon>
        <taxon>Magnoliopsida</taxon>
        <taxon>Liliopsida</taxon>
        <taxon>Poales</taxon>
        <taxon>Poaceae</taxon>
        <taxon>PACMAD clade</taxon>
        <taxon>Panicoideae</taxon>
        <taxon>Andropogonodae</taxon>
        <taxon>Andropogoneae</taxon>
        <taxon>Tripsacinae</taxon>
        <taxon>Zea</taxon>
    </lineage>
</organism>
<feature type="transmembrane region" description="Helical" evidence="2">
    <location>
        <begin position="106"/>
        <end position="123"/>
    </location>
</feature>
<dbReference type="AlphaFoldDB" id="B7ZZU9"/>
<sequence length="284" mass="27930">MAAPAISGVAVAAEVEEAGAAALGAHVGALGHHEVHEAGAAAGRHEDVAGAEAGAAVVAGAGLVGGREGRERRRDRRPPAAARAAGAAAAGGGAAAALGLVLVVRLAVLLLVVVVVPAVVADAPPRAGHDVRRAHGRRHGGVPRRRRGRAPGAPRRGGARCRGGDEGRRRARVHRRPGAVLPVDVVHLPRPDVEALLPVVGQCHLGVQLHGDAVGVAAALGAAAPGASPAPPASAAGEGAVAQRGGDHLDVGRSSHQEARGDYGAPRAAKWVGGCGCLCGGRST</sequence>
<reference evidence="3" key="1">
    <citation type="journal article" date="2009" name="PLoS Genet.">
        <title>Sequencing, mapping, and analysis of 27,455 maize full-length cDNAs.</title>
        <authorList>
            <person name="Soderlund C."/>
            <person name="Descour A."/>
            <person name="Kudrna D."/>
            <person name="Bomhoff M."/>
            <person name="Boyd L."/>
            <person name="Currie J."/>
            <person name="Angelova A."/>
            <person name="Collura K."/>
            <person name="Wissotski M."/>
            <person name="Ashley E."/>
            <person name="Morrow D."/>
            <person name="Fernandes J."/>
            <person name="Walbot V."/>
            <person name="Yu Y."/>
        </authorList>
    </citation>
    <scope>NUCLEOTIDE SEQUENCE</scope>
    <source>
        <strain evidence="3">B73</strain>
    </source>
</reference>